<evidence type="ECO:0000259" key="7">
    <source>
        <dbReference type="Pfam" id="PF00082"/>
    </source>
</evidence>
<comment type="caution">
    <text evidence="8">The sequence shown here is derived from an EMBL/GenBank/DDBJ whole genome shotgun (WGS) entry which is preliminary data.</text>
</comment>
<dbReference type="InterPro" id="IPR015500">
    <property type="entry name" value="Peptidase_S8_subtilisin-rel"/>
</dbReference>
<gene>
    <name evidence="8" type="ORF">GMJLKIPL_5376</name>
</gene>
<dbReference type="Gene3D" id="3.40.50.200">
    <property type="entry name" value="Peptidase S8/S53 domain"/>
    <property type="match status" value="1"/>
</dbReference>
<reference evidence="8" key="1">
    <citation type="journal article" date="2021" name="Front. Microbiol.">
        <title>Comprehensive Comparative Genomics and Phenotyping of Methylobacterium Species.</title>
        <authorList>
            <person name="Alessa O."/>
            <person name="Ogura Y."/>
            <person name="Fujitani Y."/>
            <person name="Takami H."/>
            <person name="Hayashi T."/>
            <person name="Sahin N."/>
            <person name="Tani A."/>
        </authorList>
    </citation>
    <scope>NUCLEOTIDE SEQUENCE</scope>
    <source>
        <strain evidence="8">DSM 17168</strain>
    </source>
</reference>
<sequence>MTTKRFLVKLGRQPDPAFAAVQPTLAGANLRLKPLFEAPGSAGMPTPDGPSLAAAAPRRGAWFLAEPLDHTDTFTMQAELAGQSSWDLAHALSRELAGRGITDVLAVEPDLEQVWVFEDPNRPPQAPFAAEARPCNRPQPQDGGPLPRVDRFAWHLDADYSDFKAAREAVGKNPRNVTIAHLDTGYFEGHRLLPERLDRERQRNFVRDEQQADARDPGMDGLLQNPGHGMGTLGILAGGRLDGLEPVPLGGSPRDINTGDYLGAAPQASVIPMRIANSVVHFSTSSVAEAINAARALKVDVISMSMGGLPSAAWADAVNAAYEAGIVIVCAAGNNFGGLPTSSIVYPARFQRVIAACGVMANDAPYFNLPPFVMQGCFGPRSKMATALAAYTPNIPWARWGCPDTVDLDGAGTSAATPQVAAAAALWLMRHETRYPAGWMRVAAVRRALFQSAQKGEGLGATGNAVDEYFGQGILAARAALDVGPASAEELHAWYSPPDSADFSLLKLLTGLGAAEEPRTPLYELELAQLALTSKAAREAVPDLDPSRGIADRDRARLLAALLDEGRTSRALRRRLESALGRSTSRAAPMPPPPQVAAQGVARTPPPPVERRIVRPPPKHRRLQIFAMDPGASTKLATAFLNRTVVRIPWEVSAGSAELLQPGPVGEYLEVVDIDPASGRLYEPVDLNDPFLLAQDGHAPSVGNPQFHQQMVYAVAMKTIEHFETALGRLVLWAPKHIRTQAQASPAVGRRSDVVVSERLTELYVRRLRIYPHALRQANAFYSPDKVALLFGYFPDARSEAGADGGARIVFTCLSHDIVAHEVTHAILDGLHRRYQEDTNPDVHAFHEALADIVAIFQHFTFPDVLAHQIQQSQADLRKGELLMSLAQEFGQAIGYSRALRSAIGDPKKTLATAHEPHERGSVLVAAIFDAFLAVYRRRIDDLLRIATSGTGVLAPGALHPDLVKRLADEAAGTASDILTICIRALDYCPPVDITFGDYLRALITADSDLVAEDRHGYRVAFLEAFAARDIYPEGVRSLSVESLRWAGPASQPAGIGPFLRGLALQWRVGTDREEAYRAAKASAKALHVWIQKNIGAQVAPLFGLDFSEPRVPFEVHSVRPARRVARDGSISNDLIVTITQSRNVPYEPEDPHGRMFRFRGGCTLVVDLNNDTAPIRYCITKRAGSANRETAQRTYLSRRASLRSLYFGTEDEQREPFAMIHCGH</sequence>
<dbReference type="SUPFAM" id="SSF52743">
    <property type="entry name" value="Subtilisin-like"/>
    <property type="match status" value="1"/>
</dbReference>
<feature type="active site" description="Charge relay system" evidence="5">
    <location>
        <position position="228"/>
    </location>
</feature>
<evidence type="ECO:0000256" key="4">
    <source>
        <dbReference type="ARBA" id="ARBA00022825"/>
    </source>
</evidence>
<feature type="active site" description="Charge relay system" evidence="5">
    <location>
        <position position="183"/>
    </location>
</feature>
<evidence type="ECO:0000256" key="1">
    <source>
        <dbReference type="ARBA" id="ARBA00011073"/>
    </source>
</evidence>
<protein>
    <recommendedName>
        <fullName evidence="7">Peptidase S8/S53 domain-containing protein</fullName>
    </recommendedName>
</protein>
<keyword evidence="4 5" id="KW-0720">Serine protease</keyword>
<dbReference type="PANTHER" id="PTHR43806">
    <property type="entry name" value="PEPTIDASE S8"/>
    <property type="match status" value="1"/>
</dbReference>
<evidence type="ECO:0000256" key="3">
    <source>
        <dbReference type="ARBA" id="ARBA00022801"/>
    </source>
</evidence>
<evidence type="ECO:0000313" key="8">
    <source>
        <dbReference type="EMBL" id="GJE03421.1"/>
    </source>
</evidence>
<reference evidence="8" key="2">
    <citation type="submission" date="2021-08" db="EMBL/GenBank/DDBJ databases">
        <authorList>
            <person name="Tani A."/>
            <person name="Ola A."/>
            <person name="Ogura Y."/>
            <person name="Katsura K."/>
            <person name="Hayashi T."/>
        </authorList>
    </citation>
    <scope>NUCLEOTIDE SEQUENCE</scope>
    <source>
        <strain evidence="8">DSM 17168</strain>
    </source>
</reference>
<feature type="region of interest" description="Disordered" evidence="6">
    <location>
        <begin position="579"/>
        <end position="614"/>
    </location>
</feature>
<evidence type="ECO:0000313" key="9">
    <source>
        <dbReference type="Proteomes" id="UP001055153"/>
    </source>
</evidence>
<dbReference type="InterPro" id="IPR036852">
    <property type="entry name" value="Peptidase_S8/S53_dom_sf"/>
</dbReference>
<name>A0ABQ4SM98_9HYPH</name>
<evidence type="ECO:0000256" key="2">
    <source>
        <dbReference type="ARBA" id="ARBA00022670"/>
    </source>
</evidence>
<keyword evidence="9" id="KW-1185">Reference proteome</keyword>
<dbReference type="PRINTS" id="PR00723">
    <property type="entry name" value="SUBTILISIN"/>
</dbReference>
<feature type="active site" description="Charge relay system" evidence="5">
    <location>
        <position position="414"/>
    </location>
</feature>
<dbReference type="PROSITE" id="PS00138">
    <property type="entry name" value="SUBTILASE_SER"/>
    <property type="match status" value="1"/>
</dbReference>
<dbReference type="PANTHER" id="PTHR43806:SF11">
    <property type="entry name" value="CEREVISIN-RELATED"/>
    <property type="match status" value="1"/>
</dbReference>
<feature type="domain" description="Peptidase S8/S53" evidence="7">
    <location>
        <begin position="175"/>
        <end position="473"/>
    </location>
</feature>
<dbReference type="InterPro" id="IPR000209">
    <property type="entry name" value="Peptidase_S8/S53_dom"/>
</dbReference>
<dbReference type="Proteomes" id="UP001055153">
    <property type="component" value="Unassembled WGS sequence"/>
</dbReference>
<dbReference type="Pfam" id="PF00082">
    <property type="entry name" value="Peptidase_S8"/>
    <property type="match status" value="1"/>
</dbReference>
<keyword evidence="2 5" id="KW-0645">Protease</keyword>
<dbReference type="SUPFAM" id="SSF55486">
    <property type="entry name" value="Metalloproteases ('zincins'), catalytic domain"/>
    <property type="match status" value="1"/>
</dbReference>
<evidence type="ECO:0000256" key="5">
    <source>
        <dbReference type="PROSITE-ProRule" id="PRU01240"/>
    </source>
</evidence>
<dbReference type="InterPro" id="IPR050131">
    <property type="entry name" value="Peptidase_S8_subtilisin-like"/>
</dbReference>
<dbReference type="PROSITE" id="PS51892">
    <property type="entry name" value="SUBTILASE"/>
    <property type="match status" value="1"/>
</dbReference>
<dbReference type="CDD" id="cd09598">
    <property type="entry name" value="M4_like"/>
    <property type="match status" value="1"/>
</dbReference>
<dbReference type="EMBL" id="BPQQ01000075">
    <property type="protein sequence ID" value="GJE03421.1"/>
    <property type="molecule type" value="Genomic_DNA"/>
</dbReference>
<organism evidence="8 9">
    <name type="scientific">Methylobacterium isbiliense</name>
    <dbReference type="NCBI Taxonomy" id="315478"/>
    <lineage>
        <taxon>Bacteria</taxon>
        <taxon>Pseudomonadati</taxon>
        <taxon>Pseudomonadota</taxon>
        <taxon>Alphaproteobacteria</taxon>
        <taxon>Hyphomicrobiales</taxon>
        <taxon>Methylobacteriaceae</taxon>
        <taxon>Methylobacterium</taxon>
    </lineage>
</organism>
<keyword evidence="3 5" id="KW-0378">Hydrolase</keyword>
<dbReference type="InterPro" id="IPR023828">
    <property type="entry name" value="Peptidase_S8_Ser-AS"/>
</dbReference>
<dbReference type="CDD" id="cd00306">
    <property type="entry name" value="Peptidases_S8_S53"/>
    <property type="match status" value="1"/>
</dbReference>
<accession>A0ABQ4SM98</accession>
<comment type="similarity">
    <text evidence="1 5">Belongs to the peptidase S8 family.</text>
</comment>
<proteinExistence type="inferred from homology"/>
<evidence type="ECO:0000256" key="6">
    <source>
        <dbReference type="SAM" id="MobiDB-lite"/>
    </source>
</evidence>